<organism evidence="2 3">
    <name type="scientific">Hyphococcus flavus</name>
    <dbReference type="NCBI Taxonomy" id="1866326"/>
    <lineage>
        <taxon>Bacteria</taxon>
        <taxon>Pseudomonadati</taxon>
        <taxon>Pseudomonadota</taxon>
        <taxon>Alphaproteobacteria</taxon>
        <taxon>Parvularculales</taxon>
        <taxon>Parvularculaceae</taxon>
        <taxon>Hyphococcus</taxon>
    </lineage>
</organism>
<dbReference type="RefSeq" id="WP_274493469.1">
    <property type="nucleotide sequence ID" value="NZ_CP118166.1"/>
</dbReference>
<reference evidence="2" key="1">
    <citation type="submission" date="2023-02" db="EMBL/GenBank/DDBJ databases">
        <title>Genome sequence of Hyphococcus flavus.</title>
        <authorList>
            <person name="Rong J.-C."/>
            <person name="Zhao Q."/>
            <person name="Yi M."/>
            <person name="Wu J.-Y."/>
        </authorList>
    </citation>
    <scope>NUCLEOTIDE SEQUENCE</scope>
    <source>
        <strain evidence="2">MCCC 1K03223</strain>
    </source>
</reference>
<keyword evidence="3" id="KW-1185">Reference proteome</keyword>
<proteinExistence type="predicted"/>
<evidence type="ECO:0000313" key="3">
    <source>
        <dbReference type="Proteomes" id="UP001214043"/>
    </source>
</evidence>
<evidence type="ECO:0000256" key="1">
    <source>
        <dbReference type="SAM" id="SignalP"/>
    </source>
</evidence>
<accession>A0AAE9ZEF5</accession>
<sequence>MTIPSIGGASAMIGGSLLAMTAAAPASQDQLVVSFYDFKTDPYVDLVASHGTPYGEVKVSGSNWRSQDLFEGGYIDQDGTMTSAPAGLTQITGYEILYQGFSNNPSYYNGRTLVLECDQGKFKDGSNNTIGISQLGATLSDTTWHEESEETATNGQTQFTLTNGAHSGADWNDNQVHVFVDGLREAHRQTPTTDYTVAKSGDDVVVTFQSAMSGGEVVFIKVHRREIEIDTENWGTSAPRSAGPFPVTNIGNASVIEDWKPLRVFWKDEEDDFRDRFNNPYKFFAPWFRNYYTFQTHLRVMDLFDPMRNCASVPADMALLTDATIGGGCGQMRPDHDYTANGGVGHRQGNPILPLLDFCKQTSCTPWINMPVYVGSPFYPVVEYTSIQSGGSTQLGYLWFNPNEVDLGETVTIDSQSVAGVATLDVANKRIVLDADGNFAHSSNSPNVIYKVTVSYTDVDGDPQTFTCSLRVITDGAGNYYWWRGADDWEDNETFYDDHRAWDLWADWILDQLVAVDWSPSDEVIIEFGNELWNGAAAFDVATQYAASCGVQKAFHEANYSGAGYISAKLKKRLDDRMTARALSFNITMALGVQTSVGAYFVESRMEGYSGFWEGTEGGSLTGSALNAKLAEAKICITNYWSDALSNDAASNLTGETGATHVTEVTDAYDADEAAFWQSVEDWYLDDTASGGDLNSIKYKIRWVTELYDACQAEAENWNTKVQWSYEGGSHDFSGSIPSGIRSHSGFNASYYNQMQGPGDLAATIWATFVSRIRAKDPTFAPAAYGGPYDSEQDAGDYGQPWAYGEYQATLNAYATAIQASGV</sequence>
<gene>
    <name evidence="2" type="ORF">PUV54_00035</name>
</gene>
<dbReference type="AlphaFoldDB" id="A0AAE9ZEF5"/>
<evidence type="ECO:0000313" key="2">
    <source>
        <dbReference type="EMBL" id="WDI31582.1"/>
    </source>
</evidence>
<dbReference type="EMBL" id="CP118166">
    <property type="protein sequence ID" value="WDI31582.1"/>
    <property type="molecule type" value="Genomic_DNA"/>
</dbReference>
<feature type="signal peptide" evidence="1">
    <location>
        <begin position="1"/>
        <end position="19"/>
    </location>
</feature>
<feature type="chain" id="PRO_5041958571" evidence="1">
    <location>
        <begin position="20"/>
        <end position="823"/>
    </location>
</feature>
<dbReference type="KEGG" id="hfl:PUV54_00035"/>
<protein>
    <submittedName>
        <fullName evidence="2">Uncharacterized protein</fullName>
    </submittedName>
</protein>
<keyword evidence="1" id="KW-0732">Signal</keyword>
<dbReference type="Proteomes" id="UP001214043">
    <property type="component" value="Chromosome"/>
</dbReference>
<name>A0AAE9ZEF5_9PROT</name>